<evidence type="ECO:0000256" key="1">
    <source>
        <dbReference type="ARBA" id="ARBA00004370"/>
    </source>
</evidence>
<keyword evidence="2 5" id="KW-0812">Transmembrane</keyword>
<evidence type="ECO:0000256" key="5">
    <source>
        <dbReference type="SAM" id="Phobius"/>
    </source>
</evidence>
<dbReference type="Proteomes" id="UP001283361">
    <property type="component" value="Unassembled WGS sequence"/>
</dbReference>
<dbReference type="Gene3D" id="1.20.1070.10">
    <property type="entry name" value="Rhodopsin 7-helix transmembrane proteins"/>
    <property type="match status" value="1"/>
</dbReference>
<dbReference type="GO" id="GO:0016020">
    <property type="term" value="C:membrane"/>
    <property type="evidence" value="ECO:0007669"/>
    <property type="project" value="UniProtKB-SubCell"/>
</dbReference>
<feature type="transmembrane region" description="Helical" evidence="5">
    <location>
        <begin position="36"/>
        <end position="57"/>
    </location>
</feature>
<dbReference type="PANTHER" id="PTHR46641">
    <property type="entry name" value="FMRFAMIDE RECEPTOR-RELATED"/>
    <property type="match status" value="1"/>
</dbReference>
<evidence type="ECO:0000256" key="4">
    <source>
        <dbReference type="ARBA" id="ARBA00023136"/>
    </source>
</evidence>
<dbReference type="PROSITE" id="PS50262">
    <property type="entry name" value="G_PROTEIN_RECEP_F1_2"/>
    <property type="match status" value="1"/>
</dbReference>
<keyword evidence="3 5" id="KW-1133">Transmembrane helix</keyword>
<keyword evidence="4 5" id="KW-0472">Membrane</keyword>
<comment type="caution">
    <text evidence="7">The sequence shown here is derived from an EMBL/GenBank/DDBJ whole genome shotgun (WGS) entry which is preliminary data.</text>
</comment>
<accession>A0AAE1CV45</accession>
<feature type="domain" description="G-protein coupled receptors family 1 profile" evidence="6">
    <location>
        <begin position="120"/>
        <end position="320"/>
    </location>
</feature>
<dbReference type="Pfam" id="PF10324">
    <property type="entry name" value="7TM_GPCR_Srw"/>
    <property type="match status" value="1"/>
</dbReference>
<feature type="transmembrane region" description="Helical" evidence="5">
    <location>
        <begin position="257"/>
        <end position="281"/>
    </location>
</feature>
<evidence type="ECO:0000259" key="6">
    <source>
        <dbReference type="PROSITE" id="PS50262"/>
    </source>
</evidence>
<dbReference type="AlphaFoldDB" id="A0AAE1CV45"/>
<dbReference type="EMBL" id="JAWDGP010006665">
    <property type="protein sequence ID" value="KAK3737089.1"/>
    <property type="molecule type" value="Genomic_DNA"/>
</dbReference>
<name>A0AAE1CV45_9GAST</name>
<dbReference type="PANTHER" id="PTHR46641:SF18">
    <property type="entry name" value="G-PROTEIN COUPLED RECEPTORS FAMILY 1 PROFILE DOMAIN-CONTAINING PROTEIN"/>
    <property type="match status" value="1"/>
</dbReference>
<evidence type="ECO:0000313" key="8">
    <source>
        <dbReference type="Proteomes" id="UP001283361"/>
    </source>
</evidence>
<dbReference type="InterPro" id="IPR019427">
    <property type="entry name" value="7TM_GPCR_serpentine_rcpt_Srw"/>
</dbReference>
<proteinExistence type="predicted"/>
<feature type="transmembrane region" description="Helical" evidence="5">
    <location>
        <begin position="208"/>
        <end position="228"/>
    </location>
</feature>
<reference evidence="7" key="1">
    <citation type="journal article" date="2023" name="G3 (Bethesda)">
        <title>A reference genome for the long-term kleptoplast-retaining sea slug Elysia crispata morphotype clarki.</title>
        <authorList>
            <person name="Eastman K.E."/>
            <person name="Pendleton A.L."/>
            <person name="Shaikh M.A."/>
            <person name="Suttiyut T."/>
            <person name="Ogas R."/>
            <person name="Tomko P."/>
            <person name="Gavelis G."/>
            <person name="Widhalm J.R."/>
            <person name="Wisecaver J.H."/>
        </authorList>
    </citation>
    <scope>NUCLEOTIDE SEQUENCE</scope>
    <source>
        <strain evidence="7">ECLA1</strain>
    </source>
</reference>
<feature type="transmembrane region" description="Helical" evidence="5">
    <location>
        <begin position="69"/>
        <end position="92"/>
    </location>
</feature>
<dbReference type="SUPFAM" id="SSF81321">
    <property type="entry name" value="Family A G protein-coupled receptor-like"/>
    <property type="match status" value="1"/>
</dbReference>
<dbReference type="GO" id="GO:0008528">
    <property type="term" value="F:G protein-coupled peptide receptor activity"/>
    <property type="evidence" value="ECO:0007669"/>
    <property type="project" value="InterPro"/>
</dbReference>
<feature type="transmembrane region" description="Helical" evidence="5">
    <location>
        <begin position="112"/>
        <end position="135"/>
    </location>
</feature>
<feature type="transmembrane region" description="Helical" evidence="5">
    <location>
        <begin position="301"/>
        <end position="323"/>
    </location>
</feature>
<organism evidence="7 8">
    <name type="scientific">Elysia crispata</name>
    <name type="common">lettuce slug</name>
    <dbReference type="NCBI Taxonomy" id="231223"/>
    <lineage>
        <taxon>Eukaryota</taxon>
        <taxon>Metazoa</taxon>
        <taxon>Spiralia</taxon>
        <taxon>Lophotrochozoa</taxon>
        <taxon>Mollusca</taxon>
        <taxon>Gastropoda</taxon>
        <taxon>Heterobranchia</taxon>
        <taxon>Euthyneura</taxon>
        <taxon>Panpulmonata</taxon>
        <taxon>Sacoglossa</taxon>
        <taxon>Placobranchoidea</taxon>
        <taxon>Plakobranchidae</taxon>
        <taxon>Elysia</taxon>
    </lineage>
</organism>
<feature type="transmembrane region" description="Helical" evidence="5">
    <location>
        <begin position="156"/>
        <end position="175"/>
    </location>
</feature>
<protein>
    <recommendedName>
        <fullName evidence="6">G-protein coupled receptors family 1 profile domain-containing protein</fullName>
    </recommendedName>
</protein>
<evidence type="ECO:0000256" key="3">
    <source>
        <dbReference type="ARBA" id="ARBA00022989"/>
    </source>
</evidence>
<gene>
    <name evidence="7" type="ORF">RRG08_016395</name>
</gene>
<keyword evidence="8" id="KW-1185">Reference proteome</keyword>
<dbReference type="InterPro" id="IPR052954">
    <property type="entry name" value="GPCR-Ligand_Int"/>
</dbReference>
<comment type="subcellular location">
    <subcellularLocation>
        <location evidence="1">Membrane</location>
    </subcellularLocation>
</comment>
<evidence type="ECO:0000256" key="2">
    <source>
        <dbReference type="ARBA" id="ARBA00022692"/>
    </source>
</evidence>
<dbReference type="InterPro" id="IPR017452">
    <property type="entry name" value="GPCR_Rhodpsn_7TM"/>
</dbReference>
<evidence type="ECO:0000313" key="7">
    <source>
        <dbReference type="EMBL" id="KAK3737089.1"/>
    </source>
</evidence>
<sequence>MAVENFTPALFAEEVQTKASTGDMALYYIGLVLKMYVNPTLGLGGVLINLINTAVFFKMGLSDGVTQNFLILSIFDGILSTSALVNSISYILLNTAYTRGGPVAEKLQAVVWASIISWPFSQIISCITTTVIAVVRCCCVAMPLRVKQVLTARRQLLAIVFFSVNVDSFLIYIFAPSVLIRITDPITNITSVVYLGAHYDTLNIFTNIFLYITFVIVIVCLVILIISLNQSSKFRDQSASASGAPEKRKEKSREVRVVQTVILVAAMFIIFNLPTIILSIIRQVNPGFSVRGNLKNLYNFFLIIMETALLLNVVVNIFIYLSFNTRYRNVLWEMLGGSSDVKVKV</sequence>